<keyword evidence="3" id="KW-1185">Reference proteome</keyword>
<evidence type="ECO:0000313" key="3">
    <source>
        <dbReference type="Proteomes" id="UP001444661"/>
    </source>
</evidence>
<organism evidence="2 3">
    <name type="scientific">Apiospora rasikravindrae</name>
    <dbReference type="NCBI Taxonomy" id="990691"/>
    <lineage>
        <taxon>Eukaryota</taxon>
        <taxon>Fungi</taxon>
        <taxon>Dikarya</taxon>
        <taxon>Ascomycota</taxon>
        <taxon>Pezizomycotina</taxon>
        <taxon>Sordariomycetes</taxon>
        <taxon>Xylariomycetidae</taxon>
        <taxon>Amphisphaeriales</taxon>
        <taxon>Apiosporaceae</taxon>
        <taxon>Apiospora</taxon>
    </lineage>
</organism>
<comment type="caution">
    <text evidence="2">The sequence shown here is derived from an EMBL/GenBank/DDBJ whole genome shotgun (WGS) entry which is preliminary data.</text>
</comment>
<dbReference type="EMBL" id="JAQQWK010000003">
    <property type="protein sequence ID" value="KAK8044899.1"/>
    <property type="molecule type" value="Genomic_DNA"/>
</dbReference>
<feature type="compositionally biased region" description="Polar residues" evidence="1">
    <location>
        <begin position="463"/>
        <end position="477"/>
    </location>
</feature>
<dbReference type="Proteomes" id="UP001444661">
    <property type="component" value="Unassembled WGS sequence"/>
</dbReference>
<gene>
    <name evidence="2" type="ORF">PG993_004923</name>
</gene>
<evidence type="ECO:0000256" key="1">
    <source>
        <dbReference type="SAM" id="MobiDB-lite"/>
    </source>
</evidence>
<feature type="region of interest" description="Disordered" evidence="1">
    <location>
        <begin position="440"/>
        <end position="515"/>
    </location>
</feature>
<name>A0ABR1TGN5_9PEZI</name>
<protein>
    <submittedName>
        <fullName evidence="2">Uncharacterized protein</fullName>
    </submittedName>
</protein>
<sequence>MTFLFQQPRRTIPIRDGKPKDLLFILRVLKDQARRLGKKAMHVSGVVARLSSCLYTGNTGSTPKDVPPATPINLPAFSPQLADKSVLGQGSVVRVLQSVQRPSQLDHSPFTALGVHVHTDVGTEDLLPDPSYVPSGTGWDGMDVDGARAVDATFRRPLSNGSSSPEARVYLERRNELAIDNQAAFKTIKRIRAGPGSKAVRLGNCYEFFRQLDLMASYWDDTSQPLIQCNEEDGQLSTSSKPRPTALDGSLEQAEFAIAGAAASQEGSQAQRTTYRTASGSSMPPELRHGLITAFVKLVSYDCGCNLATPRVEPRLHLLEPSSASPKSQARNAQSRLARASYFPSGCNFLARMPQAREDARRGVVEGPLAAVSARNITNFSTLSDQSIDFGRELVAALITAQHRAREGQKEKRFGDGRWWATTRRWGGAEGGPIGREIESIERSQGDNNTTPSNADNAPRSPLSPTKENTGDGSTQKQGKENNTNKRPQSPSHPISPSSGLPMRGPPTNKKSRKTLGIYDNYRMVRLPSSNWDKKMRYTAIGKQPGADFDDVFVISSIFHHISILRVRVPMRLLEVFAGAPEEEIRSWEKLEVWRSPWYDLFKPQERMEAFRLLWGLNVWLMRRTDGGESGGSTKQDAVMKGG</sequence>
<accession>A0ABR1TGN5</accession>
<feature type="compositionally biased region" description="Low complexity" evidence="1">
    <location>
        <begin position="488"/>
        <end position="502"/>
    </location>
</feature>
<feature type="compositionally biased region" description="Low complexity" evidence="1">
    <location>
        <begin position="261"/>
        <end position="271"/>
    </location>
</feature>
<reference evidence="2 3" key="1">
    <citation type="submission" date="2023-01" db="EMBL/GenBank/DDBJ databases">
        <title>Analysis of 21 Apiospora genomes using comparative genomics revels a genus with tremendous synthesis potential of carbohydrate active enzymes and secondary metabolites.</title>
        <authorList>
            <person name="Sorensen T."/>
        </authorList>
    </citation>
    <scope>NUCLEOTIDE SEQUENCE [LARGE SCALE GENOMIC DNA]</scope>
    <source>
        <strain evidence="2 3">CBS 33761</strain>
    </source>
</reference>
<feature type="compositionally biased region" description="Polar residues" evidence="1">
    <location>
        <begin position="446"/>
        <end position="456"/>
    </location>
</feature>
<proteinExistence type="predicted"/>
<feature type="compositionally biased region" description="Polar residues" evidence="1">
    <location>
        <begin position="272"/>
        <end position="282"/>
    </location>
</feature>
<evidence type="ECO:0000313" key="2">
    <source>
        <dbReference type="EMBL" id="KAK8044899.1"/>
    </source>
</evidence>
<feature type="region of interest" description="Disordered" evidence="1">
    <location>
        <begin position="261"/>
        <end position="283"/>
    </location>
</feature>